<reference evidence="1 2" key="1">
    <citation type="journal article" date="2016" name="Sci. Rep.">
        <title>The Dendrobium catenatum Lindl. genome sequence provides insights into polysaccharide synthase, floral development and adaptive evolution.</title>
        <authorList>
            <person name="Zhang G.Q."/>
            <person name="Xu Q."/>
            <person name="Bian C."/>
            <person name="Tsai W.C."/>
            <person name="Yeh C.M."/>
            <person name="Liu K.W."/>
            <person name="Yoshida K."/>
            <person name="Zhang L.S."/>
            <person name="Chang S.B."/>
            <person name="Chen F."/>
            <person name="Shi Y."/>
            <person name="Su Y.Y."/>
            <person name="Zhang Y.Q."/>
            <person name="Chen L.J."/>
            <person name="Yin Y."/>
            <person name="Lin M."/>
            <person name="Huang H."/>
            <person name="Deng H."/>
            <person name="Wang Z.W."/>
            <person name="Zhu S.L."/>
            <person name="Zhao X."/>
            <person name="Deng C."/>
            <person name="Niu S.C."/>
            <person name="Huang J."/>
            <person name="Wang M."/>
            <person name="Liu G.H."/>
            <person name="Yang H.J."/>
            <person name="Xiao X.J."/>
            <person name="Hsiao Y.Y."/>
            <person name="Wu W.L."/>
            <person name="Chen Y.Y."/>
            <person name="Mitsuda N."/>
            <person name="Ohme-Takagi M."/>
            <person name="Luo Y.B."/>
            <person name="Van de Peer Y."/>
            <person name="Liu Z.J."/>
        </authorList>
    </citation>
    <scope>NUCLEOTIDE SEQUENCE [LARGE SCALE GENOMIC DNA]</scope>
    <source>
        <tissue evidence="1">The whole plant</tissue>
    </source>
</reference>
<keyword evidence="2" id="KW-1185">Reference proteome</keyword>
<dbReference type="EMBL" id="KZ502085">
    <property type="protein sequence ID" value="PKU83678.1"/>
    <property type="molecule type" value="Genomic_DNA"/>
</dbReference>
<name>A0A2I0X6Y1_9ASPA</name>
<dbReference type="AlphaFoldDB" id="A0A2I0X6Y1"/>
<sequence>MRAKIDKQEDSELKPAPIQPQKQLKNIMPWLKQLLPDITEIIPCEKNQQKAITSPPASIKNDPTDEPGCLKGHPRLMEAGLGHHSLNVQNSPQLLYVILVVYPRNDGLKICKPTGFCHRVELAKIPKNIFPGLNCKGEPKMGHRKKTLPAASQKRTIHNLAAAKKPPAKRQNKGIYMPENL</sequence>
<dbReference type="Proteomes" id="UP000233837">
    <property type="component" value="Unassembled WGS sequence"/>
</dbReference>
<organism evidence="1 2">
    <name type="scientific">Dendrobium catenatum</name>
    <dbReference type="NCBI Taxonomy" id="906689"/>
    <lineage>
        <taxon>Eukaryota</taxon>
        <taxon>Viridiplantae</taxon>
        <taxon>Streptophyta</taxon>
        <taxon>Embryophyta</taxon>
        <taxon>Tracheophyta</taxon>
        <taxon>Spermatophyta</taxon>
        <taxon>Magnoliopsida</taxon>
        <taxon>Liliopsida</taxon>
        <taxon>Asparagales</taxon>
        <taxon>Orchidaceae</taxon>
        <taxon>Epidendroideae</taxon>
        <taxon>Malaxideae</taxon>
        <taxon>Dendrobiinae</taxon>
        <taxon>Dendrobium</taxon>
    </lineage>
</organism>
<proteinExistence type="predicted"/>
<accession>A0A2I0X6Y1</accession>
<reference evidence="1 2" key="2">
    <citation type="journal article" date="2017" name="Nature">
        <title>The Apostasia genome and the evolution of orchids.</title>
        <authorList>
            <person name="Zhang G.Q."/>
            <person name="Liu K.W."/>
            <person name="Li Z."/>
            <person name="Lohaus R."/>
            <person name="Hsiao Y.Y."/>
            <person name="Niu S.C."/>
            <person name="Wang J.Y."/>
            <person name="Lin Y.C."/>
            <person name="Xu Q."/>
            <person name="Chen L.J."/>
            <person name="Yoshida K."/>
            <person name="Fujiwara S."/>
            <person name="Wang Z.W."/>
            <person name="Zhang Y.Q."/>
            <person name="Mitsuda N."/>
            <person name="Wang M."/>
            <person name="Liu G.H."/>
            <person name="Pecoraro L."/>
            <person name="Huang H.X."/>
            <person name="Xiao X.J."/>
            <person name="Lin M."/>
            <person name="Wu X.Y."/>
            <person name="Wu W.L."/>
            <person name="Chen Y.Y."/>
            <person name="Chang S.B."/>
            <person name="Sakamoto S."/>
            <person name="Ohme-Takagi M."/>
            <person name="Yagi M."/>
            <person name="Zeng S.J."/>
            <person name="Shen C.Y."/>
            <person name="Yeh C.M."/>
            <person name="Luo Y.B."/>
            <person name="Tsai W.C."/>
            <person name="Van de Peer Y."/>
            <person name="Liu Z.J."/>
        </authorList>
    </citation>
    <scope>NUCLEOTIDE SEQUENCE [LARGE SCALE GENOMIC DNA]</scope>
    <source>
        <tissue evidence="1">The whole plant</tissue>
    </source>
</reference>
<gene>
    <name evidence="1" type="ORF">MA16_Dca010071</name>
</gene>
<evidence type="ECO:0000313" key="1">
    <source>
        <dbReference type="EMBL" id="PKU83678.1"/>
    </source>
</evidence>
<evidence type="ECO:0000313" key="2">
    <source>
        <dbReference type="Proteomes" id="UP000233837"/>
    </source>
</evidence>
<protein>
    <submittedName>
        <fullName evidence="1">Uncharacterized protein</fullName>
    </submittedName>
</protein>